<dbReference type="EMBL" id="LT859958">
    <property type="protein sequence ID" value="SMX54320.1"/>
    <property type="molecule type" value="Genomic_DNA"/>
</dbReference>
<evidence type="ECO:0008006" key="4">
    <source>
        <dbReference type="Google" id="ProtNLM"/>
    </source>
</evidence>
<reference evidence="3" key="1">
    <citation type="submission" date="2017-05" db="EMBL/GenBank/DDBJ databases">
        <authorList>
            <person name="Kirkegaard R."/>
            <person name="Mcilroy J S."/>
        </authorList>
    </citation>
    <scope>NUCLEOTIDE SEQUENCE [LARGE SCALE GENOMIC DNA]</scope>
</reference>
<gene>
    <name evidence="2" type="ORF">CFX1CAM_1255</name>
</gene>
<dbReference type="InterPro" id="IPR011990">
    <property type="entry name" value="TPR-like_helical_dom_sf"/>
</dbReference>
<feature type="compositionally biased region" description="Acidic residues" evidence="1">
    <location>
        <begin position="113"/>
        <end position="123"/>
    </location>
</feature>
<evidence type="ECO:0000313" key="3">
    <source>
        <dbReference type="Proteomes" id="UP000195514"/>
    </source>
</evidence>
<feature type="region of interest" description="Disordered" evidence="1">
    <location>
        <begin position="1"/>
        <end position="123"/>
    </location>
</feature>
<name>A0A1Y6K8J1_9CHLR</name>
<accession>A0A1Y6K8J1</accession>
<evidence type="ECO:0000313" key="2">
    <source>
        <dbReference type="EMBL" id="SMX54320.1"/>
    </source>
</evidence>
<keyword evidence="3" id="KW-1185">Reference proteome</keyword>
<organism evidence="2 3">
    <name type="scientific">Candidatus Brevifilum fermentans</name>
    <dbReference type="NCBI Taxonomy" id="1986204"/>
    <lineage>
        <taxon>Bacteria</taxon>
        <taxon>Bacillati</taxon>
        <taxon>Chloroflexota</taxon>
        <taxon>Anaerolineae</taxon>
        <taxon>Anaerolineales</taxon>
        <taxon>Anaerolineaceae</taxon>
        <taxon>Candidatus Brevifilum</taxon>
    </lineage>
</organism>
<dbReference type="RefSeq" id="WP_087862178.1">
    <property type="nucleotide sequence ID" value="NZ_LT859958.1"/>
</dbReference>
<dbReference type="KEGG" id="abat:CFX1CAM_1255"/>
<sequence>MGNNQVSDDHPIDENGNSKTQSDNKGIPLWLQGIDDLDENETKPTKLSEEQASPWIREIDADYSEQDGEGEAELSEPAQPISAKADSEADGTPIDEGRDDAPFIEESGHSPVDEEDASDDIEDWEITEEIAVIELSEELDDVSIDTDFDETTLEEGFVDISEVGLSKTQNDQAEISGDEPLREGELPEWLQEMIAEAEIESEQPETETALMSEVEPFPNADISDSINSEEDLVSEIIAPDEEIPSFDFETHDSDFDLDYALAIAKEDTAPVVLPADEEITDMASGIDEAFPVEDNEIEIDEVTSEQADEIELSLVEEEVEENQAIDESTPLFKDMARTETMLDQNEDLKEILLDEVPLGTDADQLSWIEQQLDQGQIDEALPIIQDLVEKSSHLEKLEVWLKEYSEQQPGSNKVMELIGDIALKRGEPEAAIKAYAKSLRLLLNNQEGSHGLD</sequence>
<dbReference type="Gene3D" id="1.25.40.10">
    <property type="entry name" value="Tetratricopeptide repeat domain"/>
    <property type="match status" value="1"/>
</dbReference>
<dbReference type="Proteomes" id="UP000195514">
    <property type="component" value="Chromosome I"/>
</dbReference>
<feature type="compositionally biased region" description="Basic and acidic residues" evidence="1">
    <location>
        <begin position="95"/>
        <end position="112"/>
    </location>
</feature>
<feature type="compositionally biased region" description="Acidic residues" evidence="1">
    <location>
        <begin position="61"/>
        <end position="74"/>
    </location>
</feature>
<protein>
    <recommendedName>
        <fullName evidence="4">Tetratricopeptide repeat protein</fullName>
    </recommendedName>
</protein>
<feature type="compositionally biased region" description="Basic and acidic residues" evidence="1">
    <location>
        <begin position="40"/>
        <end position="49"/>
    </location>
</feature>
<feature type="compositionally biased region" description="Polar residues" evidence="1">
    <location>
        <begin position="15"/>
        <end position="24"/>
    </location>
</feature>
<evidence type="ECO:0000256" key="1">
    <source>
        <dbReference type="SAM" id="MobiDB-lite"/>
    </source>
</evidence>
<proteinExistence type="predicted"/>
<dbReference type="AlphaFoldDB" id="A0A1Y6K8J1"/>